<feature type="signal peptide" evidence="1">
    <location>
        <begin position="1"/>
        <end position="28"/>
    </location>
</feature>
<comment type="caution">
    <text evidence="2">The sequence shown here is derived from an EMBL/GenBank/DDBJ whole genome shotgun (WGS) entry which is preliminary data.</text>
</comment>
<organism evidence="2 3">
    <name type="scientific">Stappia taiwanensis</name>
    <dbReference type="NCBI Taxonomy" id="992267"/>
    <lineage>
        <taxon>Bacteria</taxon>
        <taxon>Pseudomonadati</taxon>
        <taxon>Pseudomonadota</taxon>
        <taxon>Alphaproteobacteria</taxon>
        <taxon>Hyphomicrobiales</taxon>
        <taxon>Stappiaceae</taxon>
        <taxon>Stappia</taxon>
    </lineage>
</organism>
<keyword evidence="1" id="KW-0732">Signal</keyword>
<reference evidence="2 3" key="1">
    <citation type="submission" date="2020-07" db="EMBL/GenBank/DDBJ databases">
        <authorList>
            <person name="Li M."/>
        </authorList>
    </citation>
    <scope>NUCLEOTIDE SEQUENCE [LARGE SCALE GENOMIC DNA]</scope>
    <source>
        <strain evidence="2 3">DSM 23284</strain>
    </source>
</reference>
<evidence type="ECO:0000256" key="1">
    <source>
        <dbReference type="SAM" id="SignalP"/>
    </source>
</evidence>
<dbReference type="Proteomes" id="UP000559404">
    <property type="component" value="Unassembled WGS sequence"/>
</dbReference>
<protein>
    <recommendedName>
        <fullName evidence="4">DUF2125 domain-containing protein</fullName>
    </recommendedName>
</protein>
<proteinExistence type="predicted"/>
<gene>
    <name evidence="2" type="ORF">H1W37_16755</name>
</gene>
<evidence type="ECO:0008006" key="4">
    <source>
        <dbReference type="Google" id="ProtNLM"/>
    </source>
</evidence>
<keyword evidence="3" id="KW-1185">Reference proteome</keyword>
<dbReference type="EMBL" id="JACEON010000017">
    <property type="protein sequence ID" value="MBA4613312.1"/>
    <property type="molecule type" value="Genomic_DNA"/>
</dbReference>
<evidence type="ECO:0000313" key="2">
    <source>
        <dbReference type="EMBL" id="MBA4613312.1"/>
    </source>
</evidence>
<accession>A0A838XSK1</accession>
<dbReference type="RefSeq" id="WP_181761504.1">
    <property type="nucleotide sequence ID" value="NZ_BMCR01000001.1"/>
</dbReference>
<feature type="chain" id="PRO_5032621128" description="DUF2125 domain-containing protein" evidence="1">
    <location>
        <begin position="29"/>
        <end position="693"/>
    </location>
</feature>
<reference evidence="2 3" key="2">
    <citation type="submission" date="2020-08" db="EMBL/GenBank/DDBJ databases">
        <title>Stappia taiwanensis sp. nov., isolated from a coastal thermal spring.</title>
        <authorList>
            <person name="Kampfer P."/>
        </authorList>
    </citation>
    <scope>NUCLEOTIDE SEQUENCE [LARGE SCALE GENOMIC DNA]</scope>
    <source>
        <strain evidence="2 3">DSM 23284</strain>
    </source>
</reference>
<dbReference type="AlphaFoldDB" id="A0A838XSK1"/>
<name>A0A838XSK1_9HYPH</name>
<sequence>MTHKIRTYLMSGALTVSLGFVGLTPALANPATDSVERFFAWAKETGAVTAEYGSLIETAPEDAILRDAKLAWSFSFKFGGDELTVDLAMNAPETRFFGAKKSDDGVFFQKIEQPGVFEFRVNAAEKAADEGEEKTLFALTGRQHDAVTTGYFQPTLPVIAEAPEQPVSRFFPLLRTALDTRIEASSARLVEAETRLADGSIQTDRYEGLSIKGMHDGRIAEQRIERMVSESTLDLTPDDDTDKPMTMRQESGVYLVLGQDLKPVLRLVGILPADTKVRDTVMERTELNDLTVSTPVGSFSLKKAAADNAHIAPQTPVFPIGELADQAVLGTVPEDRAAVLELGRNALRTLEGLSVANLELDALAIKSEEVSGGIDKIAVKNASYRNLGDLTIEGTAFKIRENDTDFALARFQMSDLALSPLASYLGFMVLADEKEPSLTEYLSMVPTLGLIDIQGLKVASNKLPTPISLTHYRFAMSDFIAPFPTRIDGETKGLEIPVRALDNKDARRIFGRLGLASLRYSDEIKLAWNEDDQTLRLDPMKIAIDGGGTVELAFELGGIPRIVFEDPEQAQAAMATATVNRLRLAITDARLVTSILDSVNGNKGDTPEDLTATSEEFAQMLADEAMTNLGPVKDTSFGQNLHAAIKTFLVSPGRFELHVEPNAPVPATQILGMLATSPQMLPGLLNASVSAAP</sequence>
<evidence type="ECO:0000313" key="3">
    <source>
        <dbReference type="Proteomes" id="UP000559404"/>
    </source>
</evidence>